<keyword evidence="1" id="KW-0732">Signal</keyword>
<dbReference type="AlphaFoldDB" id="A0AAV3M9E0"/>
<proteinExistence type="predicted"/>
<dbReference type="EMBL" id="JALD01000028">
    <property type="protein sequence ID" value="EUD12014.1"/>
    <property type="molecule type" value="Genomic_DNA"/>
</dbReference>
<evidence type="ECO:0000313" key="2">
    <source>
        <dbReference type="EMBL" id="EUD12014.1"/>
    </source>
</evidence>
<feature type="chain" id="PRO_5043382806" evidence="1">
    <location>
        <begin position="20"/>
        <end position="143"/>
    </location>
</feature>
<sequence length="143" mass="15748">MKKILIAGVILGFSTASWAVPNIWSSSFAQGYFEYSITNESNDSVIIACNVGAGEGFDNGVSVYHDGQQLTGDISFLIDDEAYYIPENTTTRNGANAWVSFTDAIKKTSTFEVYVNNKPAGKFTSSPKNHKKTFSDFECDPMW</sequence>
<reference evidence="2 3" key="1">
    <citation type="submission" date="2014-01" db="EMBL/GenBank/DDBJ databases">
        <authorList>
            <person name="Durkin A.S."/>
            <person name="McCorrison J."/>
            <person name="Torralba M."/>
            <person name="Gillis M."/>
            <person name="Haft D.H."/>
            <person name="Methe B."/>
            <person name="Sutton G."/>
            <person name="Nelson K.E."/>
        </authorList>
    </citation>
    <scope>NUCLEOTIDE SEQUENCE [LARGE SCALE GENOMIC DNA]</scope>
    <source>
        <strain evidence="2 3">205/92</strain>
    </source>
</reference>
<organism evidence="2 3">
    <name type="scientific">Providencia alcalifaciens 205/92</name>
    <dbReference type="NCBI Taxonomy" id="1256988"/>
    <lineage>
        <taxon>Bacteria</taxon>
        <taxon>Pseudomonadati</taxon>
        <taxon>Pseudomonadota</taxon>
        <taxon>Gammaproteobacteria</taxon>
        <taxon>Enterobacterales</taxon>
        <taxon>Morganellaceae</taxon>
        <taxon>Providencia</taxon>
    </lineage>
</organism>
<dbReference type="RefSeq" id="WP_036960469.1">
    <property type="nucleotide sequence ID" value="NZ_JALD01000028.1"/>
</dbReference>
<dbReference type="Proteomes" id="UP000022311">
    <property type="component" value="Unassembled WGS sequence"/>
</dbReference>
<protein>
    <submittedName>
        <fullName evidence="2">Uncharacterized protein</fullName>
    </submittedName>
</protein>
<evidence type="ECO:0000256" key="1">
    <source>
        <dbReference type="SAM" id="SignalP"/>
    </source>
</evidence>
<accession>A0AAV3M9E0</accession>
<name>A0AAV3M9E0_9GAMM</name>
<gene>
    <name evidence="2" type="ORF">HMPREF1563_1321</name>
</gene>
<comment type="caution">
    <text evidence="2">The sequence shown here is derived from an EMBL/GenBank/DDBJ whole genome shotgun (WGS) entry which is preliminary data.</text>
</comment>
<feature type="signal peptide" evidence="1">
    <location>
        <begin position="1"/>
        <end position="19"/>
    </location>
</feature>
<evidence type="ECO:0000313" key="3">
    <source>
        <dbReference type="Proteomes" id="UP000022311"/>
    </source>
</evidence>